<dbReference type="SUPFAM" id="SSF53474">
    <property type="entry name" value="alpha/beta-Hydrolases"/>
    <property type="match status" value="1"/>
</dbReference>
<keyword evidence="2" id="KW-1185">Reference proteome</keyword>
<gene>
    <name evidence="1" type="ORF">EJC50_06015</name>
</gene>
<dbReference type="EMBL" id="CP034437">
    <property type="protein sequence ID" value="AZN39269.1"/>
    <property type="molecule type" value="Genomic_DNA"/>
</dbReference>
<sequence>MQQRLTLALLTKGHLRVTSGAAKGEVSLYLLSGIATAPRFMEGFRSALHGALRREGYEVATSELMFPYGNWSRRIVPQLWEIGRDMRRNPRKTGRSIGGRRAIAAIGESRRSLGLSASSGKGRTILVGHSGGGVAAVHAAMQLIEQDGEAPSPLVVMIGSPRCRIPEQLRHSVLYVYATPPGTSTGSGRISDAICKLGSFGGWGGGSDVDFAGRASRRSFPGWNHNKYGPGGACGVPIIGWHPDYFREQPPYVNRMGLSNQWLTLHAVWEWLRGKI</sequence>
<dbReference type="KEGG" id="palb:EJC50_06015"/>
<dbReference type="InterPro" id="IPR029058">
    <property type="entry name" value="AB_hydrolase_fold"/>
</dbReference>
<dbReference type="Gene3D" id="3.40.50.1820">
    <property type="entry name" value="alpha/beta hydrolase"/>
    <property type="match status" value="1"/>
</dbReference>
<dbReference type="Proteomes" id="UP000272528">
    <property type="component" value="Chromosome"/>
</dbReference>
<dbReference type="OrthoDB" id="2558990at2"/>
<evidence type="ECO:0008006" key="3">
    <source>
        <dbReference type="Google" id="ProtNLM"/>
    </source>
</evidence>
<organism evidence="1 2">
    <name type="scientific">Paenibacillus albus</name>
    <dbReference type="NCBI Taxonomy" id="2495582"/>
    <lineage>
        <taxon>Bacteria</taxon>
        <taxon>Bacillati</taxon>
        <taxon>Bacillota</taxon>
        <taxon>Bacilli</taxon>
        <taxon>Bacillales</taxon>
        <taxon>Paenibacillaceae</taxon>
        <taxon>Paenibacillus</taxon>
    </lineage>
</organism>
<evidence type="ECO:0000313" key="2">
    <source>
        <dbReference type="Proteomes" id="UP000272528"/>
    </source>
</evidence>
<evidence type="ECO:0000313" key="1">
    <source>
        <dbReference type="EMBL" id="AZN39269.1"/>
    </source>
</evidence>
<dbReference type="RefSeq" id="WP_126013666.1">
    <property type="nucleotide sequence ID" value="NZ_CP034437.1"/>
</dbReference>
<reference evidence="2" key="1">
    <citation type="submission" date="2018-12" db="EMBL/GenBank/DDBJ databases">
        <title>Genome sequence of Peanibacillus sp.</title>
        <authorList>
            <person name="Subramani G."/>
            <person name="Srinivasan S."/>
            <person name="Kim M.K."/>
        </authorList>
    </citation>
    <scope>NUCLEOTIDE SEQUENCE [LARGE SCALE GENOMIC DNA]</scope>
    <source>
        <strain evidence="2">18JY67-1</strain>
    </source>
</reference>
<name>A0A3Q8X2Y7_9BACL</name>
<dbReference type="AlphaFoldDB" id="A0A3Q8X2Y7"/>
<proteinExistence type="predicted"/>
<protein>
    <recommendedName>
        <fullName evidence="3">Alpha/beta hydrolase</fullName>
    </recommendedName>
</protein>
<accession>A0A3Q8X2Y7</accession>